<dbReference type="PhylomeDB" id="B6QW11"/>
<name>B6QW11_TALMQ</name>
<proteinExistence type="predicted"/>
<accession>B6QW11</accession>
<dbReference type="AlphaFoldDB" id="B6QW11"/>
<organism evidence="2 3">
    <name type="scientific">Talaromyces marneffei (strain ATCC 18224 / CBS 334.59 / QM 7333)</name>
    <name type="common">Penicillium marneffei</name>
    <dbReference type="NCBI Taxonomy" id="441960"/>
    <lineage>
        <taxon>Eukaryota</taxon>
        <taxon>Fungi</taxon>
        <taxon>Dikarya</taxon>
        <taxon>Ascomycota</taxon>
        <taxon>Pezizomycotina</taxon>
        <taxon>Eurotiomycetes</taxon>
        <taxon>Eurotiomycetidae</taxon>
        <taxon>Eurotiales</taxon>
        <taxon>Trichocomaceae</taxon>
        <taxon>Talaromyces</taxon>
        <taxon>Talaromyces sect. Talaromyces</taxon>
    </lineage>
</organism>
<keyword evidence="3" id="KW-1185">Reference proteome</keyword>
<gene>
    <name evidence="2" type="ORF">PMAA_013850</name>
</gene>
<protein>
    <submittedName>
        <fullName evidence="2">Uncharacterized protein</fullName>
    </submittedName>
</protein>
<dbReference type="VEuPathDB" id="FungiDB:PMAA_013850"/>
<evidence type="ECO:0000313" key="3">
    <source>
        <dbReference type="Proteomes" id="UP000001294"/>
    </source>
</evidence>
<evidence type="ECO:0000313" key="2">
    <source>
        <dbReference type="EMBL" id="EEA19124.1"/>
    </source>
</evidence>
<dbReference type="HOGENOM" id="CLU_040686_0_0_1"/>
<dbReference type="Proteomes" id="UP000001294">
    <property type="component" value="Unassembled WGS sequence"/>
</dbReference>
<dbReference type="OrthoDB" id="4225570at2759"/>
<evidence type="ECO:0000256" key="1">
    <source>
        <dbReference type="SAM" id="MobiDB-lite"/>
    </source>
</evidence>
<feature type="region of interest" description="Disordered" evidence="1">
    <location>
        <begin position="188"/>
        <end position="209"/>
    </location>
</feature>
<dbReference type="EMBL" id="DS995906">
    <property type="protein sequence ID" value="EEA19124.1"/>
    <property type="molecule type" value="Genomic_DNA"/>
</dbReference>
<reference evidence="3" key="1">
    <citation type="journal article" date="2015" name="Genome Announc.">
        <title>Genome sequence of the AIDS-associated pathogen Penicillium marneffei (ATCC18224) and its near taxonomic relative Talaromyces stipitatus (ATCC10500).</title>
        <authorList>
            <person name="Nierman W.C."/>
            <person name="Fedorova-Abrams N.D."/>
            <person name="Andrianopoulos A."/>
        </authorList>
    </citation>
    <scope>NUCLEOTIDE SEQUENCE [LARGE SCALE GENOMIC DNA]</scope>
    <source>
        <strain evidence="3">ATCC 18224 / CBS 334.59 / QM 7333</strain>
    </source>
</reference>
<sequence>MPSNTASERSDAAGSSSKTSLLWAYQLRREHVHLVDRIDDMSTQLVSYNDKSQTYEQNLSTLDGLVKTLQAENYTLKNEVTLVRTKLTARIEGISQQITAFLSGDNAAIDATKQLKLEFRAMGLQMSELSKSVSGLKGEIASVIAQKGGHCGLQADAEAGQGNAYLAKIESVLEQIETRPKCIVRLSLGKKRDHPEPSPEPAAEITNAPDSMLSQAVLSALSTVSDQTESLVPGPMPLPNPYDRIFQQIHQNGRTISDYLVFTSNLRIQLPRRKQEGHIVEAFFDGITEDSDGKAFKASLEDYLDKTGWVWNNLEVFCKPRALRNKRRAIYNTRARSRANALVKQIGDDLQV</sequence>